<dbReference type="AlphaFoldDB" id="A0A8H6EET4"/>
<dbReference type="Proteomes" id="UP000531561">
    <property type="component" value="Unassembled WGS sequence"/>
</dbReference>
<name>A0A8H6EET4_9HELO</name>
<evidence type="ECO:0000256" key="1">
    <source>
        <dbReference type="SAM" id="MobiDB-lite"/>
    </source>
</evidence>
<feature type="compositionally biased region" description="Low complexity" evidence="1">
    <location>
        <begin position="1"/>
        <end position="25"/>
    </location>
</feature>
<proteinExistence type="predicted"/>
<comment type="caution">
    <text evidence="2">The sequence shown here is derived from an EMBL/GenBank/DDBJ whole genome shotgun (WGS) entry which is preliminary data.</text>
</comment>
<keyword evidence="3" id="KW-1185">Reference proteome</keyword>
<dbReference type="EMBL" id="JABFCT010000016">
    <property type="protein sequence ID" value="KAF5869714.1"/>
    <property type="molecule type" value="Genomic_DNA"/>
</dbReference>
<feature type="region of interest" description="Disordered" evidence="1">
    <location>
        <begin position="1"/>
        <end position="36"/>
    </location>
</feature>
<gene>
    <name evidence="2" type="ORF">Bfra_010914</name>
</gene>
<dbReference type="RefSeq" id="XP_037188662.1">
    <property type="nucleotide sequence ID" value="XM_037341243.1"/>
</dbReference>
<evidence type="ECO:0000313" key="2">
    <source>
        <dbReference type="EMBL" id="KAF5869714.1"/>
    </source>
</evidence>
<protein>
    <submittedName>
        <fullName evidence="2">Uncharacterized protein</fullName>
    </submittedName>
</protein>
<evidence type="ECO:0000313" key="3">
    <source>
        <dbReference type="Proteomes" id="UP000531561"/>
    </source>
</evidence>
<dbReference type="OrthoDB" id="3526954at2759"/>
<feature type="region of interest" description="Disordered" evidence="1">
    <location>
        <begin position="53"/>
        <end position="72"/>
    </location>
</feature>
<organism evidence="2 3">
    <name type="scientific">Botrytis fragariae</name>
    <dbReference type="NCBI Taxonomy" id="1964551"/>
    <lineage>
        <taxon>Eukaryota</taxon>
        <taxon>Fungi</taxon>
        <taxon>Dikarya</taxon>
        <taxon>Ascomycota</taxon>
        <taxon>Pezizomycotina</taxon>
        <taxon>Leotiomycetes</taxon>
        <taxon>Helotiales</taxon>
        <taxon>Sclerotiniaceae</taxon>
        <taxon>Botrytis</taxon>
    </lineage>
</organism>
<dbReference type="GeneID" id="59264935"/>
<sequence>MPTSPESASPESPLSESPPSESLSPESPPPKFILSESPSSKLILPEALLSEFTSSEPLSPESPSSKSLSPRPQSALFVDRGLKVQVWLDTLVEKGGCNSGRGRGPPIFCESLLDIDSPQDWRQMLHNLQRIIDLQFVPLLEASPEIVDVFVVWDGDVPPECDGWSKWSEWLKCKRWNGIGTPLETLNQVFYIVLEHSAVGSMNICGCTLVELSVLNTFPALYHTYSSIFWSWTPHSKQYNPFDGISIISLEFKTVSYSSLESYFTDLTNFFPEMSDQSSSSVQSSMTPGIQIRAMNISDGSPPFLCNTPLGIVPLPDFSAISTTLIQIINTQAFSRNFSCIEGDISIFIHWAGETAEKYAYQTASRCWNNISLDLMLLSEKRFSVDSPDELKDLWSFLAKRRYRDEIFCIFEASPIRSSDLTSESEKDAYRRDRIHSDG</sequence>
<reference evidence="2 3" key="1">
    <citation type="journal article" date="2020" name="Phytopathology">
        <title>A high-quality genome resource of Botrytis fragariae, a new and rapidly spreading fungal pathogen causing strawberry gray mold in the U.S.A.</title>
        <authorList>
            <person name="Wu Y."/>
            <person name="Saski C.A."/>
            <person name="Schnabel G."/>
            <person name="Xiao S."/>
            <person name="Hu M."/>
        </authorList>
    </citation>
    <scope>NUCLEOTIDE SEQUENCE [LARGE SCALE GENOMIC DNA]</scope>
    <source>
        <strain evidence="2 3">BVB16</strain>
    </source>
</reference>
<accession>A0A8H6EET4</accession>